<feature type="compositionally biased region" description="Basic residues" evidence="1">
    <location>
        <begin position="115"/>
        <end position="130"/>
    </location>
</feature>
<reference evidence="2 3" key="1">
    <citation type="submission" date="2018-11" db="EMBL/GenBank/DDBJ databases">
        <authorList>
            <consortium name="Pathogen Informatics"/>
        </authorList>
    </citation>
    <scope>NUCLEOTIDE SEQUENCE [LARGE SCALE GENOMIC DNA]</scope>
    <source>
        <strain evidence="2 3">Zambia</strain>
    </source>
</reference>
<gene>
    <name evidence="2" type="ORF">SMRZ_LOCUS18038</name>
</gene>
<dbReference type="Proteomes" id="UP000277204">
    <property type="component" value="Unassembled WGS sequence"/>
</dbReference>
<accession>A0A183MPR3</accession>
<evidence type="ECO:0000313" key="2">
    <source>
        <dbReference type="EMBL" id="VDP26256.1"/>
    </source>
</evidence>
<evidence type="ECO:0000256" key="1">
    <source>
        <dbReference type="SAM" id="MobiDB-lite"/>
    </source>
</evidence>
<dbReference type="STRING" id="48269.A0A183MPR3"/>
<evidence type="ECO:0000313" key="3">
    <source>
        <dbReference type="Proteomes" id="UP000277204"/>
    </source>
</evidence>
<dbReference type="EMBL" id="UZAI01017532">
    <property type="protein sequence ID" value="VDP26256.1"/>
    <property type="molecule type" value="Genomic_DNA"/>
</dbReference>
<dbReference type="PANTHER" id="PTHR33327">
    <property type="entry name" value="ENDONUCLEASE"/>
    <property type="match status" value="1"/>
</dbReference>
<keyword evidence="3" id="KW-1185">Reference proteome</keyword>
<feature type="region of interest" description="Disordered" evidence="1">
    <location>
        <begin position="112"/>
        <end position="156"/>
    </location>
</feature>
<dbReference type="AlphaFoldDB" id="A0A183MPR3"/>
<protein>
    <submittedName>
        <fullName evidence="2">Uncharacterized protein</fullName>
    </submittedName>
</protein>
<dbReference type="PANTHER" id="PTHR33327:SF3">
    <property type="entry name" value="RNA-DIRECTED DNA POLYMERASE"/>
    <property type="match status" value="1"/>
</dbReference>
<proteinExistence type="predicted"/>
<name>A0A183MPR3_9TREM</name>
<organism evidence="2 3">
    <name type="scientific">Schistosoma margrebowiei</name>
    <dbReference type="NCBI Taxonomy" id="48269"/>
    <lineage>
        <taxon>Eukaryota</taxon>
        <taxon>Metazoa</taxon>
        <taxon>Spiralia</taxon>
        <taxon>Lophotrochozoa</taxon>
        <taxon>Platyhelminthes</taxon>
        <taxon>Trematoda</taxon>
        <taxon>Digenea</taxon>
        <taxon>Strigeidida</taxon>
        <taxon>Schistosomatoidea</taxon>
        <taxon>Schistosomatidae</taxon>
        <taxon>Schistosoma</taxon>
    </lineage>
</organism>
<sequence>MFISDVSEPYETLKQSILKRRDLTDRQMLDQLLNYIDQQHSSSTDMLQMMREVIGQRTFDDSLSQQLFLSRFPQQVQAVLVSSQHNTLDELAESADRILKIAKSSNSEVFQSKNCLKRPKRSTSRKRSVSRPRETDNPDWCSHHNQYRKSSRNSREPCNFLNSKSTYTKKNSGNVQAVTC</sequence>